<feature type="transmembrane region" description="Helical" evidence="1">
    <location>
        <begin position="85"/>
        <end position="101"/>
    </location>
</feature>
<name>A0A2I1XBH3_NEISI</name>
<dbReference type="AlphaFoldDB" id="A0A2I1XBH3"/>
<organism evidence="2 3">
    <name type="scientific">Neisseria sicca</name>
    <dbReference type="NCBI Taxonomy" id="490"/>
    <lineage>
        <taxon>Bacteria</taxon>
        <taxon>Pseudomonadati</taxon>
        <taxon>Pseudomonadota</taxon>
        <taxon>Betaproteobacteria</taxon>
        <taxon>Neisseriales</taxon>
        <taxon>Neisseriaceae</taxon>
        <taxon>Neisseria</taxon>
    </lineage>
</organism>
<feature type="transmembrane region" description="Helical" evidence="1">
    <location>
        <begin position="58"/>
        <end position="79"/>
    </location>
</feature>
<proteinExistence type="predicted"/>
<keyword evidence="1" id="KW-0472">Membrane</keyword>
<feature type="transmembrane region" description="Helical" evidence="1">
    <location>
        <begin position="33"/>
        <end position="51"/>
    </location>
</feature>
<sequence>MTACNLEFVQEKKGMAMYINSKYETVFDRVSDLAAKGLFAVYMLGIAWAVITNTPADLAVMLPVLLLACFLGAIAWLLVGFIPTFIVGVLVGGLSAATIFIKDKIKSRTANGTALKF</sequence>
<evidence type="ECO:0000256" key="1">
    <source>
        <dbReference type="SAM" id="Phobius"/>
    </source>
</evidence>
<keyword evidence="1" id="KW-0812">Transmembrane</keyword>
<protein>
    <submittedName>
        <fullName evidence="2">Trehalose-6-phosphate synthase</fullName>
    </submittedName>
</protein>
<evidence type="ECO:0000313" key="3">
    <source>
        <dbReference type="Proteomes" id="UP000234767"/>
    </source>
</evidence>
<comment type="caution">
    <text evidence="2">The sequence shown here is derived from an EMBL/GenBank/DDBJ whole genome shotgun (WGS) entry which is preliminary data.</text>
</comment>
<accession>A0A2I1XBH3</accession>
<keyword evidence="1" id="KW-1133">Transmembrane helix</keyword>
<gene>
    <name evidence="2" type="ORF">CYK00_07285</name>
</gene>
<dbReference type="Proteomes" id="UP000234767">
    <property type="component" value="Unassembled WGS sequence"/>
</dbReference>
<reference evidence="2 3" key="1">
    <citation type="submission" date="2017-12" db="EMBL/GenBank/DDBJ databases">
        <title>Phylogenetic diversity of female urinary microbiome.</title>
        <authorList>
            <person name="Thomas-White K."/>
            <person name="Wolfe A.J."/>
        </authorList>
    </citation>
    <scope>NUCLEOTIDE SEQUENCE [LARGE SCALE GENOMIC DNA]</scope>
    <source>
        <strain evidence="2 3">UMB0321</strain>
    </source>
</reference>
<dbReference type="EMBL" id="PKJO01000008">
    <property type="protein sequence ID" value="PLA39996.1"/>
    <property type="molecule type" value="Genomic_DNA"/>
</dbReference>
<evidence type="ECO:0000313" key="2">
    <source>
        <dbReference type="EMBL" id="PLA39996.1"/>
    </source>
</evidence>